<keyword evidence="3" id="KW-1185">Reference proteome</keyword>
<name>A0ABS6MVL9_9GAMM</name>
<protein>
    <submittedName>
        <fullName evidence="2">NADH:ubiquinone oxidoreductase</fullName>
    </submittedName>
</protein>
<evidence type="ECO:0000256" key="1">
    <source>
        <dbReference type="SAM" id="SignalP"/>
    </source>
</evidence>
<feature type="chain" id="PRO_5046818419" evidence="1">
    <location>
        <begin position="19"/>
        <end position="126"/>
    </location>
</feature>
<gene>
    <name evidence="2" type="ORF">KRX52_06505</name>
</gene>
<keyword evidence="1" id="KW-0732">Signal</keyword>
<reference evidence="2 3" key="1">
    <citation type="submission" date="2021-06" db="EMBL/GenBank/DDBJ databases">
        <title>Differences between aerobic and microaerobic xylene degrading microbial communities.</title>
        <authorList>
            <person name="Banerjee S."/>
            <person name="Tancsics A."/>
        </authorList>
    </citation>
    <scope>NUCLEOTIDE SEQUENCE [LARGE SCALE GENOMIC DNA]</scope>
    <source>
        <strain evidence="2 3">MAP12</strain>
    </source>
</reference>
<dbReference type="Proteomes" id="UP000813068">
    <property type="component" value="Unassembled WGS sequence"/>
</dbReference>
<evidence type="ECO:0000313" key="2">
    <source>
        <dbReference type="EMBL" id="MBV2132454.1"/>
    </source>
</evidence>
<accession>A0ABS6MVL9</accession>
<proteinExistence type="predicted"/>
<dbReference type="RefSeq" id="WP_217680680.1">
    <property type="nucleotide sequence ID" value="NZ_JAHRGL010000015.1"/>
</dbReference>
<feature type="signal peptide" evidence="1">
    <location>
        <begin position="1"/>
        <end position="18"/>
    </location>
</feature>
<organism evidence="2 3">
    <name type="scientific">Geopseudomonas aromaticivorans</name>
    <dbReference type="NCBI Taxonomy" id="2849492"/>
    <lineage>
        <taxon>Bacteria</taxon>
        <taxon>Pseudomonadati</taxon>
        <taxon>Pseudomonadota</taxon>
        <taxon>Gammaproteobacteria</taxon>
        <taxon>Pseudomonadales</taxon>
        <taxon>Pseudomonadaceae</taxon>
        <taxon>Geopseudomonas</taxon>
    </lineage>
</organism>
<comment type="caution">
    <text evidence="2">The sequence shown here is derived from an EMBL/GenBank/DDBJ whole genome shotgun (WGS) entry which is preliminary data.</text>
</comment>
<dbReference type="EMBL" id="JAHRGL010000015">
    <property type="protein sequence ID" value="MBV2132454.1"/>
    <property type="molecule type" value="Genomic_DNA"/>
</dbReference>
<sequence length="126" mass="13671">MRHLALFLLAALPLPALAEACMVHSQGQGVAVQVCQQNVSIPKGLFHDGFCQPKLKDQEIKVEFVEQCPEGAYGICSGAQAGGPAYRQDIHYYGVASDARFLQPFCEKQSGGKWQKPLKSAAPTRP</sequence>
<evidence type="ECO:0000313" key="3">
    <source>
        <dbReference type="Proteomes" id="UP000813068"/>
    </source>
</evidence>